<comment type="caution">
    <text evidence="1">The sequence shown here is derived from an EMBL/GenBank/DDBJ whole genome shotgun (WGS) entry which is preliminary data.</text>
</comment>
<evidence type="ECO:0000313" key="1">
    <source>
        <dbReference type="EMBL" id="OOQ51903.1"/>
    </source>
</evidence>
<name>A0ABX3LJT1_STRAT</name>
<sequence length="144" mass="16181">MPLDGQRYEGAQAPWSFERLSDQLRPFLSVVLVILCAADSQTGTTAPSDPQGVAQTLRQLPCEIPHFEFRGAGITQEFMRMEKHLLPDVELRGFHVIRQTAEHASGIVTPEQAFLAVRRLPRQYTNHIPLAHVFPSTLSVLHSR</sequence>
<evidence type="ECO:0008006" key="3">
    <source>
        <dbReference type="Google" id="ProtNLM"/>
    </source>
</evidence>
<gene>
    <name evidence="1" type="ORF">AFM16_13095</name>
</gene>
<reference evidence="1 2" key="1">
    <citation type="submission" date="2015-07" db="EMBL/GenBank/DDBJ databases">
        <title>Draft Genome Sequence of Streptomyces antibioticus, IMRU 3720 reveals insights in the evolution of actinomycin biosynthetic gene clusters in Streptomyces.</title>
        <authorList>
            <person name="Crnovcic I."/>
            <person name="Ruckert C."/>
            <person name="Kalinowksi J."/>
            <person name="Keller U."/>
        </authorList>
    </citation>
    <scope>NUCLEOTIDE SEQUENCE [LARGE SCALE GENOMIC DNA]</scope>
    <source>
        <strain evidence="1 2">DSM 41481</strain>
    </source>
</reference>
<proteinExistence type="predicted"/>
<keyword evidence="2" id="KW-1185">Reference proteome</keyword>
<dbReference type="Proteomes" id="UP000190306">
    <property type="component" value="Chromosome"/>
</dbReference>
<evidence type="ECO:0000313" key="2">
    <source>
        <dbReference type="Proteomes" id="UP000190306"/>
    </source>
</evidence>
<dbReference type="EMBL" id="LHQL01000008">
    <property type="protein sequence ID" value="OOQ51903.1"/>
    <property type="molecule type" value="Genomic_DNA"/>
</dbReference>
<protein>
    <recommendedName>
        <fullName evidence="3">Transposase</fullName>
    </recommendedName>
</protein>
<accession>A0ABX3LJT1</accession>
<organism evidence="1 2">
    <name type="scientific">Streptomyces antibioticus</name>
    <dbReference type="NCBI Taxonomy" id="1890"/>
    <lineage>
        <taxon>Bacteria</taxon>
        <taxon>Bacillati</taxon>
        <taxon>Actinomycetota</taxon>
        <taxon>Actinomycetes</taxon>
        <taxon>Kitasatosporales</taxon>
        <taxon>Streptomycetaceae</taxon>
        <taxon>Streptomyces</taxon>
    </lineage>
</organism>